<name>A0A8S1F1V2_9PELO</name>
<feature type="compositionally biased region" description="Acidic residues" evidence="2">
    <location>
        <begin position="234"/>
        <end position="270"/>
    </location>
</feature>
<feature type="domain" description="AATF leucine zipper-containing" evidence="4">
    <location>
        <begin position="156"/>
        <end position="310"/>
    </location>
</feature>
<dbReference type="InterPro" id="IPR012617">
    <property type="entry name" value="AATF_C"/>
</dbReference>
<dbReference type="PANTHER" id="PTHR15565:SF0">
    <property type="entry name" value="PROTEIN AATF"/>
    <property type="match status" value="1"/>
</dbReference>
<gene>
    <name evidence="5" type="ORF">CBOVIS_LOCUS9776</name>
</gene>
<reference evidence="5 6" key="1">
    <citation type="submission" date="2020-04" db="EMBL/GenBank/DDBJ databases">
        <authorList>
            <person name="Laetsch R D."/>
            <person name="Stevens L."/>
            <person name="Kumar S."/>
            <person name="Blaxter L. M."/>
        </authorList>
    </citation>
    <scope>NUCLEOTIDE SEQUENCE [LARGE SCALE GENOMIC DNA]</scope>
</reference>
<dbReference type="Proteomes" id="UP000494206">
    <property type="component" value="Unassembled WGS sequence"/>
</dbReference>
<accession>A0A8S1F1V2</accession>
<feature type="region of interest" description="Disordered" evidence="2">
    <location>
        <begin position="230"/>
        <end position="277"/>
    </location>
</feature>
<keyword evidence="6" id="KW-1185">Reference proteome</keyword>
<organism evidence="5 6">
    <name type="scientific">Caenorhabditis bovis</name>
    <dbReference type="NCBI Taxonomy" id="2654633"/>
    <lineage>
        <taxon>Eukaryota</taxon>
        <taxon>Metazoa</taxon>
        <taxon>Ecdysozoa</taxon>
        <taxon>Nematoda</taxon>
        <taxon>Chromadorea</taxon>
        <taxon>Rhabditida</taxon>
        <taxon>Rhabditina</taxon>
        <taxon>Rhabditomorpha</taxon>
        <taxon>Rhabditoidea</taxon>
        <taxon>Rhabditidae</taxon>
        <taxon>Peloderinae</taxon>
        <taxon>Caenorhabditis</taxon>
    </lineage>
</organism>
<comment type="caution">
    <text evidence="5">The sequence shown here is derived from an EMBL/GenBank/DDBJ whole genome shotgun (WGS) entry which is preliminary data.</text>
</comment>
<evidence type="ECO:0000256" key="2">
    <source>
        <dbReference type="SAM" id="MobiDB-lite"/>
    </source>
</evidence>
<evidence type="ECO:0000259" key="4">
    <source>
        <dbReference type="Pfam" id="PF13339"/>
    </source>
</evidence>
<feature type="compositionally biased region" description="Basic and acidic residues" evidence="2">
    <location>
        <begin position="147"/>
        <end position="158"/>
    </location>
</feature>
<feature type="compositionally biased region" description="Acidic residues" evidence="2">
    <location>
        <begin position="77"/>
        <end position="99"/>
    </location>
</feature>
<protein>
    <recommendedName>
        <fullName evidence="7">Protein AATF</fullName>
    </recommendedName>
</protein>
<evidence type="ECO:0000313" key="5">
    <source>
        <dbReference type="EMBL" id="CAB3407927.1"/>
    </source>
</evidence>
<dbReference type="PANTHER" id="PTHR15565">
    <property type="entry name" value="AATF PROTEIN APOPTOSIS ANTAGONIZING TRANSCRIPTION FACTOR"/>
    <property type="match status" value="1"/>
</dbReference>
<evidence type="ECO:0000256" key="1">
    <source>
        <dbReference type="ARBA" id="ARBA00008966"/>
    </source>
</evidence>
<sequence length="468" mass="53697">MSFLDEISKLTTPAAELPDVEDDDYDGTKAKKSSTSVSKLRPKLDFEEGKYSGKRINRADLFGDSSEMSGLSKLNESESDDDEEFEGEDEEEEEDDDNQENQISKNGDQENSDDEEMEDEENESGNEDEEDEEDDEDDNTGITKIHVPTDNDATKDKAECIRNQRKVWEDVMYTNIRMHALLNSVNQLPRGEERKKMLNEADDVTKENLNTALQNLGKLRKLLKEAVECFNENSQEDDDDEEIPSDDEMEENDESEIDDEEDEGESDDEEKVAKGSNQGVSIDALSKFLAKHDTDIDKFRATTITKWYNRTKLLSSKSANNADFSVFEKGSILNQISKILNDEGKLLRKVRTNRGGRQRMGLDETNNDVDDEIFDDTDFYQFLLKQMIEARSSTVNTNEDGADMTRSYMELQKMFNNKKKRDVTSLSSKDRRLKYEPIARLINFYPANPAVVTWSHESRNELFKSLFN</sequence>
<comment type="similarity">
    <text evidence="1">Belongs to the AATF family.</text>
</comment>
<dbReference type="InterPro" id="IPR025160">
    <property type="entry name" value="AATF"/>
</dbReference>
<evidence type="ECO:0000259" key="3">
    <source>
        <dbReference type="Pfam" id="PF08164"/>
    </source>
</evidence>
<feature type="region of interest" description="Disordered" evidence="2">
    <location>
        <begin position="1"/>
        <end position="158"/>
    </location>
</feature>
<dbReference type="AlphaFoldDB" id="A0A8S1F1V2"/>
<feature type="compositionally biased region" description="Acidic residues" evidence="2">
    <location>
        <begin position="110"/>
        <end position="139"/>
    </location>
</feature>
<feature type="domain" description="Apoptosis-antagonizing transcription factor C-terminal" evidence="3">
    <location>
        <begin position="380"/>
        <end position="467"/>
    </location>
</feature>
<dbReference type="OrthoDB" id="5783963at2759"/>
<evidence type="ECO:0000313" key="6">
    <source>
        <dbReference type="Proteomes" id="UP000494206"/>
    </source>
</evidence>
<dbReference type="InterPro" id="IPR039223">
    <property type="entry name" value="AATF/Bfr2"/>
</dbReference>
<proteinExistence type="inferred from homology"/>
<dbReference type="EMBL" id="CADEPM010000006">
    <property type="protein sequence ID" value="CAB3407927.1"/>
    <property type="molecule type" value="Genomic_DNA"/>
</dbReference>
<feature type="compositionally biased region" description="Basic and acidic residues" evidence="2">
    <location>
        <begin position="42"/>
        <end position="51"/>
    </location>
</feature>
<evidence type="ECO:0008006" key="7">
    <source>
        <dbReference type="Google" id="ProtNLM"/>
    </source>
</evidence>
<dbReference type="GO" id="GO:0006357">
    <property type="term" value="P:regulation of transcription by RNA polymerase II"/>
    <property type="evidence" value="ECO:0007669"/>
    <property type="project" value="TreeGrafter"/>
</dbReference>
<dbReference type="GO" id="GO:0005730">
    <property type="term" value="C:nucleolus"/>
    <property type="evidence" value="ECO:0007669"/>
    <property type="project" value="TreeGrafter"/>
</dbReference>
<dbReference type="Pfam" id="PF08164">
    <property type="entry name" value="TRAUB"/>
    <property type="match status" value="1"/>
</dbReference>
<dbReference type="Pfam" id="PF13339">
    <property type="entry name" value="AATF-Che1"/>
    <property type="match status" value="1"/>
</dbReference>